<proteinExistence type="predicted"/>
<sequence>MKGFDIKSRLPIPMGLDTECKKAERIIESFLKPGAVGTDRLIPTSVLEKAQGIAFLSVIKGGFIWSGRLGSGLVVARLANGSWSAPSAISIGGAGVGGQIGGELTDFVMILTTPAAVKAFSHGGNLTLGANVGVAAGPFGRNAEASGAVRNLAPVLSYSRSKGLFIGISLEGTILVERSGANKDAYGRAVKPQELLDGLVPPPPFADGLYRALNMRVPRATTDLNSPPVGNPADPYGPTSFYGDSAYGSSAIAPAAPSASASAGVPPMAAGTSYLNRATTSTSLSPGYGAPTPYGANNPYGAAPAYEEIDHASASQRTDYYTPPTGDVKVSPSVRRPPPPPPPQAQAKPSEPEAGVRVTAGFDFAGEQATDLSFRKGDLIIITDDRSKLTSLEAWWNGTCNGRSGSFPANYIDDASKRMLGL</sequence>
<keyword evidence="2" id="KW-1185">Reference proteome</keyword>
<accession>A0ACC1L6S5</accession>
<reference evidence="1" key="1">
    <citation type="submission" date="2022-07" db="EMBL/GenBank/DDBJ databases">
        <title>Phylogenomic reconstructions and comparative analyses of Kickxellomycotina fungi.</title>
        <authorList>
            <person name="Reynolds N.K."/>
            <person name="Stajich J.E."/>
            <person name="Barry K."/>
            <person name="Grigoriev I.V."/>
            <person name="Crous P."/>
            <person name="Smith M.E."/>
        </authorList>
    </citation>
    <scope>NUCLEOTIDE SEQUENCE</scope>
    <source>
        <strain evidence="1">BCRC 34780</strain>
    </source>
</reference>
<organism evidence="1 2">
    <name type="scientific">Coemansia helicoidea</name>
    <dbReference type="NCBI Taxonomy" id="1286919"/>
    <lineage>
        <taxon>Eukaryota</taxon>
        <taxon>Fungi</taxon>
        <taxon>Fungi incertae sedis</taxon>
        <taxon>Zoopagomycota</taxon>
        <taxon>Kickxellomycotina</taxon>
        <taxon>Kickxellomycetes</taxon>
        <taxon>Kickxellales</taxon>
        <taxon>Kickxellaceae</taxon>
        <taxon>Coemansia</taxon>
    </lineage>
</organism>
<dbReference type="Proteomes" id="UP001140087">
    <property type="component" value="Unassembled WGS sequence"/>
</dbReference>
<evidence type="ECO:0000313" key="2">
    <source>
        <dbReference type="Proteomes" id="UP001140087"/>
    </source>
</evidence>
<protein>
    <submittedName>
        <fullName evidence="1">Uncharacterized protein</fullName>
    </submittedName>
</protein>
<dbReference type="EMBL" id="JANBUN010000705">
    <property type="protein sequence ID" value="KAJ2801852.1"/>
    <property type="molecule type" value="Genomic_DNA"/>
</dbReference>
<gene>
    <name evidence="1" type="ORF">H4R21_002642</name>
</gene>
<evidence type="ECO:0000313" key="1">
    <source>
        <dbReference type="EMBL" id="KAJ2801852.1"/>
    </source>
</evidence>
<comment type="caution">
    <text evidence="1">The sequence shown here is derived from an EMBL/GenBank/DDBJ whole genome shotgun (WGS) entry which is preliminary data.</text>
</comment>
<name>A0ACC1L6S5_9FUNG</name>